<dbReference type="OrthoDB" id="1376138at2"/>
<dbReference type="PRINTS" id="PR00111">
    <property type="entry name" value="ABHYDROLASE"/>
</dbReference>
<keyword evidence="3" id="KW-1185">Reference proteome</keyword>
<dbReference type="SUPFAM" id="SSF53474">
    <property type="entry name" value="alpha/beta-Hydrolases"/>
    <property type="match status" value="1"/>
</dbReference>
<dbReference type="Gene3D" id="3.40.50.1820">
    <property type="entry name" value="alpha/beta hydrolase"/>
    <property type="match status" value="1"/>
</dbReference>
<dbReference type="STRING" id="285351.SAMN04488035_2157"/>
<dbReference type="PANTHER" id="PTHR43689">
    <property type="entry name" value="HYDROLASE"/>
    <property type="match status" value="1"/>
</dbReference>
<dbReference type="AlphaFoldDB" id="A0A1I2H3X5"/>
<dbReference type="InterPro" id="IPR000073">
    <property type="entry name" value="AB_hydrolase_1"/>
</dbReference>
<reference evidence="3" key="1">
    <citation type="submission" date="2016-10" db="EMBL/GenBank/DDBJ databases">
        <authorList>
            <person name="Varghese N."/>
            <person name="Submissions S."/>
        </authorList>
    </citation>
    <scope>NUCLEOTIDE SEQUENCE [LARGE SCALE GENOMIC DNA]</scope>
    <source>
        <strain evidence="3">DSM 19083</strain>
    </source>
</reference>
<sequence>MERDATLDAEDRRYEPYAPAIPEGVPRTARTWTWEGWQVHVERVGSPDAPVRLLLIHGAGGNAAALWPFAAHLAACGAEVTVVDLPGYGRTRPVGRQPILYAGWQRLLVDLVEAEHDDRPLLAVGASMGGMLAVDTAAVSGRVSRVVATCLLDATRPEVRAAVVRAPWLATLGIPVLRRVPGALARLRVPVRWIAPMRAISNHPGLTAEVLRDRRGGGGTMPLRWFRDFLEAGPVVRPEAYDGPPVLLVHPGEDRWTPPGLSTDFLASLPVPTRYVTLAGCGHFPVEEPGFSTLLDEVRAEIQLALGGRPD</sequence>
<protein>
    <submittedName>
        <fullName evidence="2">Lysophospholipase, alpha-beta hydrolase superfamily</fullName>
    </submittedName>
</protein>
<evidence type="ECO:0000313" key="2">
    <source>
        <dbReference type="EMBL" id="SFF24039.1"/>
    </source>
</evidence>
<dbReference type="RefSeq" id="WP_093378393.1">
    <property type="nucleotide sequence ID" value="NZ_BNAN01000003.1"/>
</dbReference>
<dbReference type="Pfam" id="PF12697">
    <property type="entry name" value="Abhydrolase_6"/>
    <property type="match status" value="1"/>
</dbReference>
<keyword evidence="2" id="KW-0378">Hydrolase</keyword>
<feature type="domain" description="AB hydrolase-1" evidence="1">
    <location>
        <begin position="53"/>
        <end position="289"/>
    </location>
</feature>
<accession>A0A1I2H3X5</accession>
<dbReference type="GO" id="GO:0016787">
    <property type="term" value="F:hydrolase activity"/>
    <property type="evidence" value="ECO:0007669"/>
    <property type="project" value="UniProtKB-KW"/>
</dbReference>
<dbReference type="Proteomes" id="UP000198520">
    <property type="component" value="Unassembled WGS sequence"/>
</dbReference>
<dbReference type="PANTHER" id="PTHR43689:SF8">
    <property type="entry name" value="ALPHA_BETA-HYDROLASES SUPERFAMILY PROTEIN"/>
    <property type="match status" value="1"/>
</dbReference>
<proteinExistence type="predicted"/>
<gene>
    <name evidence="2" type="ORF">SAMN04488035_2157</name>
</gene>
<evidence type="ECO:0000313" key="3">
    <source>
        <dbReference type="Proteomes" id="UP000198520"/>
    </source>
</evidence>
<evidence type="ECO:0000259" key="1">
    <source>
        <dbReference type="Pfam" id="PF12697"/>
    </source>
</evidence>
<dbReference type="EMBL" id="FONZ01000003">
    <property type="protein sequence ID" value="SFF24039.1"/>
    <property type="molecule type" value="Genomic_DNA"/>
</dbReference>
<organism evidence="2 3">
    <name type="scientific">Flavimobilis marinus</name>
    <dbReference type="NCBI Taxonomy" id="285351"/>
    <lineage>
        <taxon>Bacteria</taxon>
        <taxon>Bacillati</taxon>
        <taxon>Actinomycetota</taxon>
        <taxon>Actinomycetes</taxon>
        <taxon>Micrococcales</taxon>
        <taxon>Jonesiaceae</taxon>
        <taxon>Flavimobilis</taxon>
    </lineage>
</organism>
<dbReference type="InterPro" id="IPR029058">
    <property type="entry name" value="AB_hydrolase_fold"/>
</dbReference>
<name>A0A1I2H3X5_9MICO</name>